<dbReference type="PROSITE" id="PS50977">
    <property type="entry name" value="HTH_TETR_2"/>
    <property type="match status" value="1"/>
</dbReference>
<evidence type="ECO:0000256" key="2">
    <source>
        <dbReference type="ARBA" id="ARBA00023125"/>
    </source>
</evidence>
<dbReference type="EMBL" id="BNAV01000008">
    <property type="protein sequence ID" value="GHF70843.1"/>
    <property type="molecule type" value="Genomic_DNA"/>
</dbReference>
<keyword evidence="7" id="KW-1185">Reference proteome</keyword>
<gene>
    <name evidence="6" type="ORF">GCM10017566_50850</name>
</gene>
<evidence type="ECO:0000256" key="3">
    <source>
        <dbReference type="ARBA" id="ARBA00023163"/>
    </source>
</evidence>
<dbReference type="PROSITE" id="PS01081">
    <property type="entry name" value="HTH_TETR_1"/>
    <property type="match status" value="1"/>
</dbReference>
<keyword evidence="3" id="KW-0804">Transcription</keyword>
<dbReference type="GO" id="GO:0003700">
    <property type="term" value="F:DNA-binding transcription factor activity"/>
    <property type="evidence" value="ECO:0007669"/>
    <property type="project" value="TreeGrafter"/>
</dbReference>
<comment type="caution">
    <text evidence="6">The sequence shown here is derived from an EMBL/GenBank/DDBJ whole genome shotgun (WGS) entry which is preliminary data.</text>
</comment>
<sequence>MWTMLWNSLSSTDHTITVIIITVALAVRCRGVSGNVLAVSAQHGFRPPQQARSRASLQKVLDSAEHILSTEGIDEFTVAAVAEHAGVSVGVIYRRFTGKEQLLRAVKDQLLEQLEAGVAVALRAASPGLRDVIGAFTHAMAHAFSSHTKAFPELLSGQPAEGAERGLQALATVQQALTDAAGPAVDAAAMRFVARSIIGSCVHRAASCRSWPDGLSWSDWAEATTELAMSYLDSPERTK</sequence>
<dbReference type="InterPro" id="IPR009057">
    <property type="entry name" value="Homeodomain-like_sf"/>
</dbReference>
<dbReference type="Gene3D" id="1.10.357.10">
    <property type="entry name" value="Tetracycline Repressor, domain 2"/>
    <property type="match status" value="1"/>
</dbReference>
<evidence type="ECO:0000256" key="1">
    <source>
        <dbReference type="ARBA" id="ARBA00023015"/>
    </source>
</evidence>
<reference evidence="6" key="2">
    <citation type="submission" date="2020-09" db="EMBL/GenBank/DDBJ databases">
        <authorList>
            <person name="Sun Q."/>
            <person name="Zhou Y."/>
        </authorList>
    </citation>
    <scope>NUCLEOTIDE SEQUENCE</scope>
    <source>
        <strain evidence="6">CGMCC 4.7679</strain>
    </source>
</reference>
<dbReference type="GO" id="GO:0000976">
    <property type="term" value="F:transcription cis-regulatory region binding"/>
    <property type="evidence" value="ECO:0007669"/>
    <property type="project" value="TreeGrafter"/>
</dbReference>
<dbReference type="AlphaFoldDB" id="A0A8H9J1A1"/>
<evidence type="ECO:0000256" key="4">
    <source>
        <dbReference type="PROSITE-ProRule" id="PRU00335"/>
    </source>
</evidence>
<dbReference type="InterPro" id="IPR050109">
    <property type="entry name" value="HTH-type_TetR-like_transc_reg"/>
</dbReference>
<organism evidence="6 7">
    <name type="scientific">Amycolatopsis bartoniae</name>
    <dbReference type="NCBI Taxonomy" id="941986"/>
    <lineage>
        <taxon>Bacteria</taxon>
        <taxon>Bacillati</taxon>
        <taxon>Actinomycetota</taxon>
        <taxon>Actinomycetes</taxon>
        <taxon>Pseudonocardiales</taxon>
        <taxon>Pseudonocardiaceae</taxon>
        <taxon>Amycolatopsis</taxon>
    </lineage>
</organism>
<dbReference type="PANTHER" id="PTHR30055">
    <property type="entry name" value="HTH-TYPE TRANSCRIPTIONAL REGULATOR RUTR"/>
    <property type="match status" value="1"/>
</dbReference>
<dbReference type="InterPro" id="IPR001647">
    <property type="entry name" value="HTH_TetR"/>
</dbReference>
<dbReference type="PRINTS" id="PR00455">
    <property type="entry name" value="HTHTETR"/>
</dbReference>
<feature type="domain" description="HTH tetR-type" evidence="5">
    <location>
        <begin position="54"/>
        <end position="114"/>
    </location>
</feature>
<protein>
    <recommendedName>
        <fullName evidence="5">HTH tetR-type domain-containing protein</fullName>
    </recommendedName>
</protein>
<dbReference type="InterPro" id="IPR023772">
    <property type="entry name" value="DNA-bd_HTH_TetR-type_CS"/>
</dbReference>
<reference evidence="6" key="1">
    <citation type="journal article" date="2014" name="Int. J. Syst. Evol. Microbiol.">
        <title>Complete genome sequence of Corynebacterium casei LMG S-19264T (=DSM 44701T), isolated from a smear-ripened cheese.</title>
        <authorList>
            <consortium name="US DOE Joint Genome Institute (JGI-PGF)"/>
            <person name="Walter F."/>
            <person name="Albersmeier A."/>
            <person name="Kalinowski J."/>
            <person name="Ruckert C."/>
        </authorList>
    </citation>
    <scope>NUCLEOTIDE SEQUENCE</scope>
    <source>
        <strain evidence="6">CGMCC 4.7679</strain>
    </source>
</reference>
<proteinExistence type="predicted"/>
<evidence type="ECO:0000259" key="5">
    <source>
        <dbReference type="PROSITE" id="PS50977"/>
    </source>
</evidence>
<evidence type="ECO:0000313" key="7">
    <source>
        <dbReference type="Proteomes" id="UP000658656"/>
    </source>
</evidence>
<evidence type="ECO:0000313" key="6">
    <source>
        <dbReference type="EMBL" id="GHF70843.1"/>
    </source>
</evidence>
<keyword evidence="1" id="KW-0805">Transcription regulation</keyword>
<keyword evidence="2 4" id="KW-0238">DNA-binding</keyword>
<dbReference type="Proteomes" id="UP000658656">
    <property type="component" value="Unassembled WGS sequence"/>
</dbReference>
<dbReference type="PANTHER" id="PTHR30055:SF234">
    <property type="entry name" value="HTH-TYPE TRANSCRIPTIONAL REGULATOR BETI"/>
    <property type="match status" value="1"/>
</dbReference>
<feature type="DNA-binding region" description="H-T-H motif" evidence="4">
    <location>
        <begin position="77"/>
        <end position="96"/>
    </location>
</feature>
<accession>A0A8H9J1A1</accession>
<dbReference type="SUPFAM" id="SSF46689">
    <property type="entry name" value="Homeodomain-like"/>
    <property type="match status" value="1"/>
</dbReference>
<dbReference type="Pfam" id="PF00440">
    <property type="entry name" value="TetR_N"/>
    <property type="match status" value="1"/>
</dbReference>
<name>A0A8H9J1A1_9PSEU</name>